<evidence type="ECO:0000256" key="1">
    <source>
        <dbReference type="SAM" id="MobiDB-lite"/>
    </source>
</evidence>
<proteinExistence type="predicted"/>
<dbReference type="EMBL" id="MT144079">
    <property type="protein sequence ID" value="QJA48314.1"/>
    <property type="molecule type" value="Genomic_DNA"/>
</dbReference>
<dbReference type="EMBL" id="MT142172">
    <property type="protein sequence ID" value="QJA75578.1"/>
    <property type="molecule type" value="Genomic_DNA"/>
</dbReference>
<evidence type="ECO:0000313" key="3">
    <source>
        <dbReference type="EMBL" id="QJA75578.1"/>
    </source>
</evidence>
<name>A0A6H1ZL76_9ZZZZ</name>
<accession>A0A6H1ZL76</accession>
<gene>
    <name evidence="3" type="ORF">MM415A01749_0005</name>
    <name evidence="2" type="ORF">TM448A00912_0012</name>
    <name evidence="4" type="ORF">TM448B01037_0007</name>
</gene>
<sequence length="100" mass="11392">MQTNRGEEKILAAILTEAKESGITPVFIALIERIYDNQHELSRCFNNLQNGSNWERQRIEKRIQELEEKVDPEKAAKRKKDDASSEKASGSGFSWVIGTL</sequence>
<dbReference type="EMBL" id="MT144692">
    <property type="protein sequence ID" value="QJH97568.1"/>
    <property type="molecule type" value="Genomic_DNA"/>
</dbReference>
<reference evidence="2" key="1">
    <citation type="submission" date="2020-03" db="EMBL/GenBank/DDBJ databases">
        <title>The deep terrestrial virosphere.</title>
        <authorList>
            <person name="Holmfeldt K."/>
            <person name="Nilsson E."/>
            <person name="Simone D."/>
            <person name="Lopez-Fernandez M."/>
            <person name="Wu X."/>
            <person name="de Brujin I."/>
            <person name="Lundin D."/>
            <person name="Andersson A."/>
            <person name="Bertilsson S."/>
            <person name="Dopson M."/>
        </authorList>
    </citation>
    <scope>NUCLEOTIDE SEQUENCE</scope>
    <source>
        <strain evidence="3">MM415A01749</strain>
        <strain evidence="2">TM448A00912</strain>
        <strain evidence="4">TM448B01037</strain>
    </source>
</reference>
<protein>
    <submittedName>
        <fullName evidence="2">Uncharacterized protein</fullName>
    </submittedName>
</protein>
<evidence type="ECO:0000313" key="2">
    <source>
        <dbReference type="EMBL" id="QJA48314.1"/>
    </source>
</evidence>
<feature type="compositionally biased region" description="Basic and acidic residues" evidence="1">
    <location>
        <begin position="65"/>
        <end position="85"/>
    </location>
</feature>
<feature type="region of interest" description="Disordered" evidence="1">
    <location>
        <begin position="65"/>
        <end position="100"/>
    </location>
</feature>
<dbReference type="AlphaFoldDB" id="A0A6H1ZL76"/>
<organism evidence="2">
    <name type="scientific">viral metagenome</name>
    <dbReference type="NCBI Taxonomy" id="1070528"/>
    <lineage>
        <taxon>unclassified sequences</taxon>
        <taxon>metagenomes</taxon>
        <taxon>organismal metagenomes</taxon>
    </lineage>
</organism>
<evidence type="ECO:0000313" key="4">
    <source>
        <dbReference type="EMBL" id="QJH97568.1"/>
    </source>
</evidence>